<evidence type="ECO:0000256" key="2">
    <source>
        <dbReference type="ARBA" id="ARBA00022603"/>
    </source>
</evidence>
<dbReference type="NCBIfam" id="TIGR00312">
    <property type="entry name" value="cbiD"/>
    <property type="match status" value="1"/>
</dbReference>
<dbReference type="SUPFAM" id="SSF111342">
    <property type="entry name" value="CbiD-like"/>
    <property type="match status" value="1"/>
</dbReference>
<evidence type="ECO:0000313" key="8">
    <source>
        <dbReference type="Proteomes" id="UP000462363"/>
    </source>
</evidence>
<evidence type="ECO:0000256" key="5">
    <source>
        <dbReference type="HAMAP-Rule" id="MF_00787"/>
    </source>
</evidence>
<organism evidence="7 8">
    <name type="scientific">Clostridium scindens (strain JCM 10418 / VPI 12708)</name>
    <dbReference type="NCBI Taxonomy" id="29347"/>
    <lineage>
        <taxon>Bacteria</taxon>
        <taxon>Bacillati</taxon>
        <taxon>Bacillota</taxon>
        <taxon>Clostridia</taxon>
        <taxon>Lachnospirales</taxon>
        <taxon>Lachnospiraceae</taxon>
    </lineage>
</organism>
<dbReference type="UniPathway" id="UPA00148">
    <property type="reaction ID" value="UER00227"/>
</dbReference>
<dbReference type="PANTHER" id="PTHR35863">
    <property type="entry name" value="COBALT-PRECORRIN-5B C(1)-METHYLTRANSFERASE"/>
    <property type="match status" value="1"/>
</dbReference>
<comment type="catalytic activity">
    <reaction evidence="5">
        <text>Co-precorrin-5B + S-adenosyl-L-methionine = Co-precorrin-6A + S-adenosyl-L-homocysteine</text>
        <dbReference type="Rhea" id="RHEA:26285"/>
        <dbReference type="ChEBI" id="CHEBI:57856"/>
        <dbReference type="ChEBI" id="CHEBI:59789"/>
        <dbReference type="ChEBI" id="CHEBI:60063"/>
        <dbReference type="ChEBI" id="CHEBI:60064"/>
        <dbReference type="EC" id="2.1.1.195"/>
    </reaction>
</comment>
<sequence>MAQKRLAWGYTTGTCAQAATKAAMQMLFSGAQADQIQVGLPNGEMLTLEIYDIKIAYAAQEDRAPSSVSCAVKKDSGDDPDITDGVLVYSQVKRTKGSERTLRGGQGIGTVTKPGLEQPVGSPAINQVPRKMILQEVWEACEEAGYIGGIDVEISIPDGERLARKTFNPRLGINGGLSILGTSGRVEPMSEQALIDTIRLEIQVRLAGGSRYLVIAPGNYGLTFLRDAYGIEEKAVIKCSNYIGQTLDMAAEQGCRGIVLAGHIGKMIKVAGGIMNTHSRWADCRMEILASAALRAGLSGEQSRRLLEALTTDDALAMLSGGERCLVMEQVMGKIQRYLQYRAGGEMETGAVVYSNVYGILGKTNLADVLLKRAVADMDQDGKK</sequence>
<dbReference type="PANTHER" id="PTHR35863:SF1">
    <property type="entry name" value="COBALT-PRECORRIN-5B C(1)-METHYLTRANSFERASE"/>
    <property type="match status" value="1"/>
</dbReference>
<evidence type="ECO:0000256" key="6">
    <source>
        <dbReference type="SAM" id="MobiDB-lite"/>
    </source>
</evidence>
<dbReference type="HAMAP" id="MF_00787">
    <property type="entry name" value="CbiD"/>
    <property type="match status" value="1"/>
</dbReference>
<evidence type="ECO:0000256" key="4">
    <source>
        <dbReference type="ARBA" id="ARBA00022691"/>
    </source>
</evidence>
<dbReference type="Proteomes" id="UP000462363">
    <property type="component" value="Unassembled WGS sequence"/>
</dbReference>
<dbReference type="AlphaFoldDB" id="A0A844F6L6"/>
<dbReference type="Gene3D" id="3.30.2110.10">
    <property type="entry name" value="CbiD-like"/>
    <property type="match status" value="1"/>
</dbReference>
<dbReference type="InterPro" id="IPR036074">
    <property type="entry name" value="CbiD_sf"/>
</dbReference>
<dbReference type="GeneID" id="62694369"/>
<dbReference type="GO" id="GO:0008168">
    <property type="term" value="F:methyltransferase activity"/>
    <property type="evidence" value="ECO:0007669"/>
    <property type="project" value="UniProtKB-UniRule"/>
</dbReference>
<evidence type="ECO:0000313" key="7">
    <source>
        <dbReference type="EMBL" id="MSS40496.1"/>
    </source>
</evidence>
<dbReference type="Pfam" id="PF01888">
    <property type="entry name" value="CbiD"/>
    <property type="match status" value="1"/>
</dbReference>
<keyword evidence="3 5" id="KW-0808">Transferase</keyword>
<feature type="region of interest" description="Disordered" evidence="6">
    <location>
        <begin position="102"/>
        <end position="122"/>
    </location>
</feature>
<dbReference type="GO" id="GO:0019251">
    <property type="term" value="P:anaerobic cobalamin biosynthetic process"/>
    <property type="evidence" value="ECO:0007669"/>
    <property type="project" value="UniProtKB-UniRule"/>
</dbReference>
<dbReference type="InterPro" id="IPR002748">
    <property type="entry name" value="CbiD"/>
</dbReference>
<comment type="function">
    <text evidence="5">Catalyzes the methylation of C-1 in cobalt-precorrin-5B to form cobalt-precorrin-6A.</text>
</comment>
<protein>
    <recommendedName>
        <fullName evidence="5">Cobalt-precorrin-5B C(1)-methyltransferase</fullName>
        <ecNumber evidence="5">2.1.1.195</ecNumber>
    </recommendedName>
    <alternativeName>
        <fullName evidence="5">Cobalt-precorrin-6A synthase</fullName>
    </alternativeName>
</protein>
<evidence type="ECO:0000256" key="1">
    <source>
        <dbReference type="ARBA" id="ARBA00022573"/>
    </source>
</evidence>
<keyword evidence="1 5" id="KW-0169">Cobalamin biosynthesis</keyword>
<dbReference type="GO" id="GO:0032259">
    <property type="term" value="P:methylation"/>
    <property type="evidence" value="ECO:0007669"/>
    <property type="project" value="UniProtKB-KW"/>
</dbReference>
<comment type="similarity">
    <text evidence="5">Belongs to the CbiD family.</text>
</comment>
<dbReference type="EMBL" id="VUMB01000016">
    <property type="protein sequence ID" value="MSS40496.1"/>
    <property type="molecule type" value="Genomic_DNA"/>
</dbReference>
<proteinExistence type="inferred from homology"/>
<dbReference type="EC" id="2.1.1.195" evidence="5"/>
<evidence type="ECO:0000256" key="3">
    <source>
        <dbReference type="ARBA" id="ARBA00022679"/>
    </source>
</evidence>
<keyword evidence="4 5" id="KW-0949">S-adenosyl-L-methionine</keyword>
<comment type="pathway">
    <text evidence="5">Cofactor biosynthesis; adenosylcobalamin biosynthesis; cob(II)yrinate a,c-diamide from sirohydrochlorin (anaerobic route): step 6/10.</text>
</comment>
<keyword evidence="2 5" id="KW-0489">Methyltransferase</keyword>
<reference evidence="7 8" key="1">
    <citation type="submission" date="2019-08" db="EMBL/GenBank/DDBJ databases">
        <title>In-depth cultivation of the pig gut microbiome towards novel bacterial diversity and tailored functional studies.</title>
        <authorList>
            <person name="Wylensek D."/>
            <person name="Hitch T.C.A."/>
            <person name="Clavel T."/>
        </authorList>
    </citation>
    <scope>NUCLEOTIDE SEQUENCE [LARGE SCALE GENOMIC DNA]</scope>
    <source>
        <strain evidence="7 8">BL-389-WT-3D</strain>
    </source>
</reference>
<accession>A0A844F6L6</accession>
<name>A0A844F6L6_CLOSV</name>
<dbReference type="RefSeq" id="WP_004608245.1">
    <property type="nucleotide sequence ID" value="NZ_AP024846.1"/>
</dbReference>
<dbReference type="PIRSF" id="PIRSF026782">
    <property type="entry name" value="CbiD"/>
    <property type="match status" value="1"/>
</dbReference>
<comment type="caution">
    <text evidence="7">The sequence shown here is derived from an EMBL/GenBank/DDBJ whole genome shotgun (WGS) entry which is preliminary data.</text>
</comment>
<gene>
    <name evidence="5 7" type="primary">cbiD</name>
    <name evidence="7" type="ORF">FYJ37_09040</name>
</gene>